<comment type="caution">
    <text evidence="1">The sequence shown here is derived from an EMBL/GenBank/DDBJ whole genome shotgun (WGS) entry which is preliminary data.</text>
</comment>
<proteinExistence type="predicted"/>
<evidence type="ECO:0000313" key="1">
    <source>
        <dbReference type="EMBL" id="KUG26264.1"/>
    </source>
</evidence>
<accession>A0A0W8FZC6</accession>
<reference evidence="1" key="1">
    <citation type="journal article" date="2015" name="Proc. Natl. Acad. Sci. U.S.A.">
        <title>Networks of energetic and metabolic interactions define dynamics in microbial communities.</title>
        <authorList>
            <person name="Embree M."/>
            <person name="Liu J.K."/>
            <person name="Al-Bassam M.M."/>
            <person name="Zengler K."/>
        </authorList>
    </citation>
    <scope>NUCLEOTIDE SEQUENCE</scope>
</reference>
<gene>
    <name evidence="1" type="ORF">ASZ90_003897</name>
</gene>
<organism evidence="1">
    <name type="scientific">hydrocarbon metagenome</name>
    <dbReference type="NCBI Taxonomy" id="938273"/>
    <lineage>
        <taxon>unclassified sequences</taxon>
        <taxon>metagenomes</taxon>
        <taxon>ecological metagenomes</taxon>
    </lineage>
</organism>
<name>A0A0W8FZC6_9ZZZZ</name>
<sequence length="53" mass="5431">MTVSIPLLEESKPKLNKTILPSTPNKSLLKLGSTNGTSGMPCGIMSILSGGTS</sequence>
<dbReference type="EMBL" id="LNQE01000497">
    <property type="protein sequence ID" value="KUG26264.1"/>
    <property type="molecule type" value="Genomic_DNA"/>
</dbReference>
<protein>
    <submittedName>
        <fullName evidence="1">Uncharacterized protein</fullName>
    </submittedName>
</protein>
<dbReference type="AlphaFoldDB" id="A0A0W8FZC6"/>